<dbReference type="KEGG" id="ssm:Spirs_3448"/>
<comment type="similarity">
    <text evidence="1">Belongs to the SorC transcriptional regulatory family.</text>
</comment>
<evidence type="ECO:0000256" key="4">
    <source>
        <dbReference type="ARBA" id="ARBA00023163"/>
    </source>
</evidence>
<gene>
    <name evidence="6" type="ordered locus">Spirs_3448</name>
</gene>
<organism evidence="6 7">
    <name type="scientific">Sediminispirochaeta smaragdinae (strain DSM 11293 / JCM 15392 / SEBR 4228)</name>
    <name type="common">Spirochaeta smaragdinae</name>
    <dbReference type="NCBI Taxonomy" id="573413"/>
    <lineage>
        <taxon>Bacteria</taxon>
        <taxon>Pseudomonadati</taxon>
        <taxon>Spirochaetota</taxon>
        <taxon>Spirochaetia</taxon>
        <taxon>Spirochaetales</taxon>
        <taxon>Spirochaetaceae</taxon>
        <taxon>Sediminispirochaeta</taxon>
    </lineage>
</organism>
<keyword evidence="3" id="KW-0238">DNA-binding</keyword>
<dbReference type="InterPro" id="IPR013324">
    <property type="entry name" value="RNA_pol_sigma_r3/r4-like"/>
</dbReference>
<dbReference type="Gene3D" id="3.40.50.1360">
    <property type="match status" value="1"/>
</dbReference>
<dbReference type="STRING" id="573413.Spirs_3448"/>
<dbReference type="EMBL" id="CP002116">
    <property type="protein sequence ID" value="ADK82537.1"/>
    <property type="molecule type" value="Genomic_DNA"/>
</dbReference>
<evidence type="ECO:0000256" key="1">
    <source>
        <dbReference type="ARBA" id="ARBA00010466"/>
    </source>
</evidence>
<evidence type="ECO:0000256" key="3">
    <source>
        <dbReference type="ARBA" id="ARBA00023125"/>
    </source>
</evidence>
<proteinExistence type="inferred from homology"/>
<dbReference type="HOGENOM" id="CLU_054506_0_1_12"/>
<dbReference type="SUPFAM" id="SSF88659">
    <property type="entry name" value="Sigma3 and sigma4 domains of RNA polymerase sigma factors"/>
    <property type="match status" value="1"/>
</dbReference>
<evidence type="ECO:0000313" key="6">
    <source>
        <dbReference type="EMBL" id="ADK82537.1"/>
    </source>
</evidence>
<evidence type="ECO:0000259" key="5">
    <source>
        <dbReference type="Pfam" id="PF04198"/>
    </source>
</evidence>
<dbReference type="PANTHER" id="PTHR34294:SF1">
    <property type="entry name" value="TRANSCRIPTIONAL REGULATOR LSRR"/>
    <property type="match status" value="1"/>
</dbReference>
<keyword evidence="2" id="KW-0805">Transcription regulation</keyword>
<dbReference type="Proteomes" id="UP000002318">
    <property type="component" value="Chromosome"/>
</dbReference>
<sequence>MNNDQLVKVAYMYYVDNISQKDIAKEMNTSRANIARMLRLCREKKIVEIKINNESSYETFLALDLKSRFNLKDVTVIPDTINNEEAMIQVGKSGAAIVDRLLEDGAGIGISLGTTLYHFVSNMPTSYHQNVSVVQLVGGSQARPFKTDGINLVDTLATKLGAKAYLIHAPFLVKNEQLKEMLVAEPEVQETLQMMYKIDIAIIGIGSNHYEINALYEQGLLDKGDADNIISPKAVCTICGQQLNSEGAVIECSLNRRVIAFSVAALRSVKNVIALACGKDKVSAIKAALKGGFIDILVTDKKTALGILGTAP</sequence>
<dbReference type="InterPro" id="IPR036388">
    <property type="entry name" value="WH-like_DNA-bd_sf"/>
</dbReference>
<reference evidence="6 7" key="1">
    <citation type="journal article" date="2010" name="Stand. Genomic Sci.">
        <title>Complete genome sequence of Spirochaeta smaragdinae type strain (SEBR 4228).</title>
        <authorList>
            <person name="Mavromatis K."/>
            <person name="Yasawong M."/>
            <person name="Chertkov O."/>
            <person name="Lapidus A."/>
            <person name="Lucas S."/>
            <person name="Nolan M."/>
            <person name="Del Rio T.G."/>
            <person name="Tice H."/>
            <person name="Cheng J.F."/>
            <person name="Pitluck S."/>
            <person name="Liolios K."/>
            <person name="Ivanova N."/>
            <person name="Tapia R."/>
            <person name="Han C."/>
            <person name="Bruce D."/>
            <person name="Goodwin L."/>
            <person name="Pati A."/>
            <person name="Chen A."/>
            <person name="Palaniappan K."/>
            <person name="Land M."/>
            <person name="Hauser L."/>
            <person name="Chang Y.J."/>
            <person name="Jeffries C.D."/>
            <person name="Detter J.C."/>
            <person name="Rohde M."/>
            <person name="Brambilla E."/>
            <person name="Spring S."/>
            <person name="Goker M."/>
            <person name="Sikorski J."/>
            <person name="Woyke T."/>
            <person name="Bristow J."/>
            <person name="Eisen J.A."/>
            <person name="Markowitz V."/>
            <person name="Hugenholtz P."/>
            <person name="Klenk H.P."/>
            <person name="Kyrpides N.C."/>
        </authorList>
    </citation>
    <scope>NUCLEOTIDE SEQUENCE [LARGE SCALE GENOMIC DNA]</scope>
    <source>
        <strain evidence="7">DSM 11293 / JCM 15392 / SEBR 4228</strain>
    </source>
</reference>
<dbReference type="SUPFAM" id="SSF100950">
    <property type="entry name" value="NagB/RpiA/CoA transferase-like"/>
    <property type="match status" value="1"/>
</dbReference>
<dbReference type="OrthoDB" id="356229at2"/>
<keyword evidence="4" id="KW-0804">Transcription</keyword>
<dbReference type="GO" id="GO:0030246">
    <property type="term" value="F:carbohydrate binding"/>
    <property type="evidence" value="ECO:0007669"/>
    <property type="project" value="InterPro"/>
</dbReference>
<feature type="domain" description="Sugar-binding" evidence="5">
    <location>
        <begin position="62"/>
        <end position="308"/>
    </location>
</feature>
<dbReference type="InterPro" id="IPR007324">
    <property type="entry name" value="Sugar-bd_dom_put"/>
</dbReference>
<protein>
    <submittedName>
        <fullName evidence="6">Transcriptional regulator, DeoR family</fullName>
    </submittedName>
</protein>
<evidence type="ECO:0000313" key="7">
    <source>
        <dbReference type="Proteomes" id="UP000002318"/>
    </source>
</evidence>
<dbReference type="eggNOG" id="COG2390">
    <property type="taxonomic scope" value="Bacteria"/>
</dbReference>
<dbReference type="InterPro" id="IPR051054">
    <property type="entry name" value="SorC_transcr_regulators"/>
</dbReference>
<dbReference type="RefSeq" id="WP_013255996.1">
    <property type="nucleotide sequence ID" value="NC_014364.1"/>
</dbReference>
<dbReference type="Pfam" id="PF04198">
    <property type="entry name" value="Sugar-bind"/>
    <property type="match status" value="1"/>
</dbReference>
<keyword evidence="7" id="KW-1185">Reference proteome</keyword>
<dbReference type="Gene3D" id="1.10.10.10">
    <property type="entry name" value="Winged helix-like DNA-binding domain superfamily/Winged helix DNA-binding domain"/>
    <property type="match status" value="1"/>
</dbReference>
<evidence type="ECO:0000256" key="2">
    <source>
        <dbReference type="ARBA" id="ARBA00023015"/>
    </source>
</evidence>
<dbReference type="GO" id="GO:0003677">
    <property type="term" value="F:DNA binding"/>
    <property type="evidence" value="ECO:0007669"/>
    <property type="project" value="UniProtKB-KW"/>
</dbReference>
<dbReference type="AlphaFoldDB" id="E1R2H7"/>
<name>E1R2H7_SEDSS</name>
<dbReference type="InterPro" id="IPR037171">
    <property type="entry name" value="NagB/RpiA_transferase-like"/>
</dbReference>
<accession>E1R2H7</accession>
<dbReference type="PANTHER" id="PTHR34294">
    <property type="entry name" value="TRANSCRIPTIONAL REGULATOR-RELATED"/>
    <property type="match status" value="1"/>
</dbReference>